<proteinExistence type="predicted"/>
<dbReference type="EMBL" id="KI914029">
    <property type="protein sequence ID" value="ETV90604.1"/>
    <property type="molecule type" value="Genomic_DNA"/>
</dbReference>
<protein>
    <submittedName>
        <fullName evidence="1">Uncharacterized protein</fullName>
    </submittedName>
</protein>
<sequence length="56" mass="6503">MPVESIPLASHAHLAWRYKVDPSVFIFPPATLRVYTTIKKPSRDRPRTPTEPSRWT</sequence>
<dbReference type="GeneID" id="20091690"/>
<organism evidence="1">
    <name type="scientific">Aphanomyces invadans</name>
    <dbReference type="NCBI Taxonomy" id="157072"/>
    <lineage>
        <taxon>Eukaryota</taxon>
        <taxon>Sar</taxon>
        <taxon>Stramenopiles</taxon>
        <taxon>Oomycota</taxon>
        <taxon>Saprolegniomycetes</taxon>
        <taxon>Saprolegniales</taxon>
        <taxon>Verrucalvaceae</taxon>
        <taxon>Aphanomyces</taxon>
    </lineage>
</organism>
<dbReference type="RefSeq" id="XP_008880757.1">
    <property type="nucleotide sequence ID" value="XM_008882535.1"/>
</dbReference>
<gene>
    <name evidence="1" type="ORF">H310_14640</name>
</gene>
<name>A0A024T9C6_9STRA</name>
<dbReference type="VEuPathDB" id="FungiDB:H310_14640"/>
<evidence type="ECO:0000313" key="1">
    <source>
        <dbReference type="EMBL" id="ETV90604.1"/>
    </source>
</evidence>
<accession>A0A024T9C6</accession>
<dbReference type="AlphaFoldDB" id="A0A024T9C6"/>
<reference evidence="1" key="1">
    <citation type="submission" date="2013-12" db="EMBL/GenBank/DDBJ databases">
        <title>The Genome Sequence of Aphanomyces invadans NJM9701.</title>
        <authorList>
            <consortium name="The Broad Institute Genomics Platform"/>
            <person name="Russ C."/>
            <person name="Tyler B."/>
            <person name="van West P."/>
            <person name="Dieguez-Uribeondo J."/>
            <person name="Young S.K."/>
            <person name="Zeng Q."/>
            <person name="Gargeya S."/>
            <person name="Fitzgerald M."/>
            <person name="Abouelleil A."/>
            <person name="Alvarado L."/>
            <person name="Chapman S.B."/>
            <person name="Gainer-Dewar J."/>
            <person name="Goldberg J."/>
            <person name="Griggs A."/>
            <person name="Gujja S."/>
            <person name="Hansen M."/>
            <person name="Howarth C."/>
            <person name="Imamovic A."/>
            <person name="Ireland A."/>
            <person name="Larimer J."/>
            <person name="McCowan C."/>
            <person name="Murphy C."/>
            <person name="Pearson M."/>
            <person name="Poon T.W."/>
            <person name="Priest M."/>
            <person name="Roberts A."/>
            <person name="Saif S."/>
            <person name="Shea T."/>
            <person name="Sykes S."/>
            <person name="Wortman J."/>
            <person name="Nusbaum C."/>
            <person name="Birren B."/>
        </authorList>
    </citation>
    <scope>NUCLEOTIDE SEQUENCE [LARGE SCALE GENOMIC DNA]</scope>
    <source>
        <strain evidence="1">NJM9701</strain>
    </source>
</reference>